<dbReference type="InterPro" id="IPR010265">
    <property type="entry name" value="Phage_lambda_TipM"/>
</dbReference>
<name>A0A379R4B7_SALER</name>
<organism evidence="1 3">
    <name type="scientific">Salmonella enterica</name>
    <name type="common">Salmonella choleraesuis</name>
    <dbReference type="NCBI Taxonomy" id="28901"/>
    <lineage>
        <taxon>Bacteria</taxon>
        <taxon>Pseudomonadati</taxon>
        <taxon>Pseudomonadota</taxon>
        <taxon>Gammaproteobacteria</taxon>
        <taxon>Enterobacterales</taxon>
        <taxon>Enterobacteriaceae</taxon>
        <taxon>Salmonella</taxon>
    </lineage>
</organism>
<dbReference type="AlphaFoldDB" id="A0A379R4B7"/>
<reference evidence="1 3" key="1">
    <citation type="submission" date="2018-06" db="EMBL/GenBank/DDBJ databases">
        <authorList>
            <consortium name="Pathogen Informatics"/>
            <person name="Doyle S."/>
        </authorList>
    </citation>
    <scope>NUCLEOTIDE SEQUENCE [LARGE SCALE GENOMIC DNA]</scope>
    <source>
        <strain evidence="1 3">NCTC10718</strain>
    </source>
</reference>
<evidence type="ECO:0000313" key="1">
    <source>
        <dbReference type="EMBL" id="SUF70938.1"/>
    </source>
</evidence>
<evidence type="ECO:0000313" key="3">
    <source>
        <dbReference type="Proteomes" id="UP000254332"/>
    </source>
</evidence>
<dbReference type="Proteomes" id="UP000254332">
    <property type="component" value="Unassembled WGS sequence"/>
</dbReference>
<gene>
    <name evidence="1" type="ORF">NCTC10718_03791</name>
    <name evidence="2" type="ORF">NCTC10718_03855</name>
</gene>
<dbReference type="EMBL" id="UGWQ01000001">
    <property type="protein sequence ID" value="SUF70999.1"/>
    <property type="molecule type" value="Genomic_DNA"/>
</dbReference>
<dbReference type="EMBL" id="UGWQ01000001">
    <property type="protein sequence ID" value="SUF70938.1"/>
    <property type="molecule type" value="Genomic_DNA"/>
</dbReference>
<evidence type="ECO:0000313" key="2">
    <source>
        <dbReference type="EMBL" id="SUF70999.1"/>
    </source>
</evidence>
<sequence length="109" mass="12579">METFHWKVSPGMQVTDEPAVLTVKLGDGYEQRRAAGINSLLKKYSVTVNVRRRHVSALEDFLARHGGWKAFQWREPQTFRTICVVCRKWSTVVNGAYSTVTCEFEQVMR</sequence>
<protein>
    <submittedName>
        <fullName evidence="1">Tail protein</fullName>
    </submittedName>
</protein>
<accession>A0A3R0BIF5</accession>
<dbReference type="Pfam" id="PF05939">
    <property type="entry name" value="Phage_min_tail"/>
    <property type="match status" value="1"/>
</dbReference>
<accession>A0A379R4B7</accession>
<proteinExistence type="predicted"/>